<dbReference type="InterPro" id="IPR001494">
    <property type="entry name" value="Importin-beta_N"/>
</dbReference>
<dbReference type="GO" id="GO:0006606">
    <property type="term" value="P:protein import into nucleus"/>
    <property type="evidence" value="ECO:0007669"/>
    <property type="project" value="TreeGrafter"/>
</dbReference>
<sequence length="1110" mass="115556">MADMREVHVALAAALSPIASTRTPAENFLSHAEHANPAAYLSALLAVITHQATNHGDTAAAAAAIATASVPAEVRTLACLALKNSCVRVWRGGGGGATAAGQHGGQAGNRARLRGNNGQTPTQVIQPEEKSQLRQAMLNAAITEIEASRATQLALALAKVARIDFPNNWPRLFHELAAAAGLGGGSQTTTHNGTAAAAAAAASPTATMRGYLCVHHVLSELSTKRLSADRLAYTGACALLWPAAWEHWCHDMHGIIAHVDACFAGTTQETNAALVERWRLGLKVVRRLLLRGEADPEDDSDPNTSDARRLAEVTPILQSALEALIARRAAWRARSSTHPNALSTVLAWGPKKLLQTLGDAQVQYPHSSRRSVPGVLHVCFLASTSDDCLSADGGARIASLAMSYAREVASCSAYFSSSAWESAPTAATMHESSPTRFLMGIGDTEAAAADGGGGGGGTTSWRPFDVPTATQLIRAIIARHIALQSEDATSWLENAESYHHEQMSGGAGGSAAAADAQKCRASAEYLILSIVALHRDWASSPTLGASCGKTNHVAAMLTRELEEARAMIAKDASFGADGSPTETCMRLEAACAAVSACAYDLYDHVPFGSWLCEGDASILWMLALRGVGLGARALRRRACLAVAAWVADIPDESRAAVYAALLPSLVDADLAVSLAACHALNTLINDWGFNSADLLEGARAHIGGADAGATMVQALMGIVSRCEELDSHTLGIETLASLIDRLGPEAKPYCALLASVLPQAWALSAQQNILLRDRLLVVMRHTTCALGEASPTLHAIVLPAIWESTDPARPDDFLALAVEALRLWRAVLRSAPTASDDLLLLLPRLAVLAEMSTEHARSVLSLVESYVLLAGDAAFIGDGGRAICAVFHSMVGQLNDVGTGLMMRALELSVQAAPRGAVAALSGVLSRVIKLIASGDETDTVCGYAACVLSRVAFTAPEVGGGAAGLAALASASGVTGAWPKVVAIWLGQAYAGMADAPRRRLLALGALVLIVQRDASAWSVATPLSEALKQAARESGELPTAAGVSVERSVSFELYDAGGSGDDADDEGAEVGRRAALFAQDPANAPVLSTTRQALASLGNPPELAALQV</sequence>
<feature type="region of interest" description="Disordered" evidence="5">
    <location>
        <begin position="97"/>
        <end position="123"/>
    </location>
</feature>
<organism evidence="7 8">
    <name type="scientific">Pycnococcus provasolii</name>
    <dbReference type="NCBI Taxonomy" id="41880"/>
    <lineage>
        <taxon>Eukaryota</taxon>
        <taxon>Viridiplantae</taxon>
        <taxon>Chlorophyta</taxon>
        <taxon>Pseudoscourfieldiophyceae</taxon>
        <taxon>Pseudoscourfieldiales</taxon>
        <taxon>Pycnococcaceae</taxon>
        <taxon>Pycnococcus</taxon>
    </lineage>
</organism>
<evidence type="ECO:0000256" key="4">
    <source>
        <dbReference type="ARBA" id="ARBA00023242"/>
    </source>
</evidence>
<evidence type="ECO:0000256" key="2">
    <source>
        <dbReference type="ARBA" id="ARBA00007991"/>
    </source>
</evidence>
<accession>A0A830HJG5</accession>
<dbReference type="Gene3D" id="1.25.10.10">
    <property type="entry name" value="Leucine-rich Repeat Variant"/>
    <property type="match status" value="1"/>
</dbReference>
<keyword evidence="4" id="KW-0539">Nucleus</keyword>
<dbReference type="GO" id="GO:0031267">
    <property type="term" value="F:small GTPase binding"/>
    <property type="evidence" value="ECO:0007669"/>
    <property type="project" value="InterPro"/>
</dbReference>
<comment type="similarity">
    <text evidence="2">Belongs to the importin beta family.</text>
</comment>
<dbReference type="Pfam" id="PF25758">
    <property type="entry name" value="TPR_IPO11"/>
    <property type="match status" value="1"/>
</dbReference>
<evidence type="ECO:0000259" key="6">
    <source>
        <dbReference type="PROSITE" id="PS50166"/>
    </source>
</evidence>
<evidence type="ECO:0000313" key="7">
    <source>
        <dbReference type="EMBL" id="GHP07002.1"/>
    </source>
</evidence>
<evidence type="ECO:0000256" key="5">
    <source>
        <dbReference type="SAM" id="MobiDB-lite"/>
    </source>
</evidence>
<dbReference type="Proteomes" id="UP000660262">
    <property type="component" value="Unassembled WGS sequence"/>
</dbReference>
<dbReference type="PROSITE" id="PS50166">
    <property type="entry name" value="IMPORTIN_B_NT"/>
    <property type="match status" value="1"/>
</dbReference>
<keyword evidence="8" id="KW-1185">Reference proteome</keyword>
<evidence type="ECO:0000256" key="1">
    <source>
        <dbReference type="ARBA" id="ARBA00004123"/>
    </source>
</evidence>
<dbReference type="InterPro" id="IPR058669">
    <property type="entry name" value="TPR_IPO7/11-like"/>
</dbReference>
<dbReference type="SUPFAM" id="SSF48371">
    <property type="entry name" value="ARM repeat"/>
    <property type="match status" value="1"/>
</dbReference>
<dbReference type="GO" id="GO:0005829">
    <property type="term" value="C:cytosol"/>
    <property type="evidence" value="ECO:0007669"/>
    <property type="project" value="TreeGrafter"/>
</dbReference>
<feature type="domain" description="Importin N-terminal" evidence="6">
    <location>
        <begin position="25"/>
        <end position="143"/>
    </location>
</feature>
<gene>
    <name evidence="7" type="ORF">PPROV_000574500</name>
</gene>
<name>A0A830HJG5_9CHLO</name>
<dbReference type="AlphaFoldDB" id="A0A830HJG5"/>
<proteinExistence type="inferred from homology"/>
<reference evidence="7" key="1">
    <citation type="submission" date="2020-10" db="EMBL/GenBank/DDBJ databases">
        <title>Unveiling of a novel bifunctional photoreceptor, Dualchrome1, isolated from a cosmopolitan green alga.</title>
        <authorList>
            <person name="Suzuki S."/>
            <person name="Kawachi M."/>
        </authorList>
    </citation>
    <scope>NUCLEOTIDE SEQUENCE</scope>
    <source>
        <strain evidence="7">NIES 2893</strain>
    </source>
</reference>
<keyword evidence="3" id="KW-0813">Transport</keyword>
<feature type="compositionally biased region" description="Gly residues" evidence="5">
    <location>
        <begin position="97"/>
        <end position="107"/>
    </location>
</feature>
<comment type="subcellular location">
    <subcellularLocation>
        <location evidence="1">Nucleus</location>
    </subcellularLocation>
</comment>
<dbReference type="GO" id="GO:0005635">
    <property type="term" value="C:nuclear envelope"/>
    <property type="evidence" value="ECO:0007669"/>
    <property type="project" value="TreeGrafter"/>
</dbReference>
<dbReference type="PANTHER" id="PTHR10997">
    <property type="entry name" value="IMPORTIN-7, 8, 11"/>
    <property type="match status" value="1"/>
</dbReference>
<dbReference type="PANTHER" id="PTHR10997:SF7">
    <property type="entry name" value="IMPORTIN-11"/>
    <property type="match status" value="1"/>
</dbReference>
<dbReference type="EMBL" id="BNJQ01000015">
    <property type="protein sequence ID" value="GHP07002.1"/>
    <property type="molecule type" value="Genomic_DNA"/>
</dbReference>
<evidence type="ECO:0000313" key="8">
    <source>
        <dbReference type="Proteomes" id="UP000660262"/>
    </source>
</evidence>
<comment type="caution">
    <text evidence="7">The sequence shown here is derived from an EMBL/GenBank/DDBJ whole genome shotgun (WGS) entry which is preliminary data.</text>
</comment>
<evidence type="ECO:0000256" key="3">
    <source>
        <dbReference type="ARBA" id="ARBA00022448"/>
    </source>
</evidence>
<dbReference type="InterPro" id="IPR011989">
    <property type="entry name" value="ARM-like"/>
</dbReference>
<dbReference type="OrthoDB" id="361693at2759"/>
<protein>
    <recommendedName>
        <fullName evidence="6">Importin N-terminal domain-containing protein</fullName>
    </recommendedName>
</protein>
<dbReference type="InterPro" id="IPR016024">
    <property type="entry name" value="ARM-type_fold"/>
</dbReference>